<dbReference type="AlphaFoldDB" id="A0A9Q9DB36"/>
<dbReference type="InterPro" id="IPR013078">
    <property type="entry name" value="His_Pase_superF_clade-1"/>
</dbReference>
<name>A0A9Q9DB36_ENSAD</name>
<protein>
    <submittedName>
        <fullName evidence="1">Histidine phosphatase family protein</fullName>
    </submittedName>
</protein>
<sequence length="167" mass="18396">MQDSAPKALRLYLLRHARSGWALPGQRDFDRSLDEVGYIDAERLAQTAADQGIRPDRILCSTAVRCRETAEPFFRTVSEELDIRYIDALYSGPTSIYLDLIDAHRHVNALMLVGHNPMIEQLLCSLVGDEAAREALPDGYPPAGLAILDLPSDAASARLISLLLPTP</sequence>
<dbReference type="CDD" id="cd07067">
    <property type="entry name" value="HP_PGM_like"/>
    <property type="match status" value="1"/>
</dbReference>
<gene>
    <name evidence="1" type="ORF">NE863_08075</name>
</gene>
<proteinExistence type="predicted"/>
<dbReference type="Proteomes" id="UP001055460">
    <property type="component" value="Chromosome"/>
</dbReference>
<dbReference type="PANTHER" id="PTHR47623">
    <property type="entry name" value="OS09G0287300 PROTEIN"/>
    <property type="match status" value="1"/>
</dbReference>
<dbReference type="EMBL" id="CP098807">
    <property type="protein sequence ID" value="USJ24909.1"/>
    <property type="molecule type" value="Genomic_DNA"/>
</dbReference>
<evidence type="ECO:0000313" key="1">
    <source>
        <dbReference type="EMBL" id="USJ24909.1"/>
    </source>
</evidence>
<reference evidence="1" key="1">
    <citation type="submission" date="2022-06" db="EMBL/GenBank/DDBJ databases">
        <title>Physiological and biochemical characterization and genomic elucidation of a strain of the genus Ensifer adhaerens M8 that combines arsenic oxidation and chromium reduction.</title>
        <authorList>
            <person name="Li X."/>
            <person name="Yu c."/>
        </authorList>
    </citation>
    <scope>NUCLEOTIDE SEQUENCE</scope>
    <source>
        <strain evidence="1">M8</strain>
    </source>
</reference>
<dbReference type="RefSeq" id="WP_060520725.1">
    <property type="nucleotide sequence ID" value="NZ_CAXURO020000001.1"/>
</dbReference>
<dbReference type="SMART" id="SM00855">
    <property type="entry name" value="PGAM"/>
    <property type="match status" value="1"/>
</dbReference>
<dbReference type="PANTHER" id="PTHR47623:SF1">
    <property type="entry name" value="OS09G0287300 PROTEIN"/>
    <property type="match status" value="1"/>
</dbReference>
<evidence type="ECO:0000313" key="2">
    <source>
        <dbReference type="Proteomes" id="UP001055460"/>
    </source>
</evidence>
<dbReference type="Gene3D" id="3.40.50.1240">
    <property type="entry name" value="Phosphoglycerate mutase-like"/>
    <property type="match status" value="1"/>
</dbReference>
<dbReference type="OrthoDB" id="9810154at2"/>
<accession>A0A9Q9DB36</accession>
<dbReference type="SUPFAM" id="SSF53254">
    <property type="entry name" value="Phosphoglycerate mutase-like"/>
    <property type="match status" value="1"/>
</dbReference>
<organism evidence="1 2">
    <name type="scientific">Ensifer adhaerens</name>
    <name type="common">Sinorhizobium morelense</name>
    <dbReference type="NCBI Taxonomy" id="106592"/>
    <lineage>
        <taxon>Bacteria</taxon>
        <taxon>Pseudomonadati</taxon>
        <taxon>Pseudomonadota</taxon>
        <taxon>Alphaproteobacteria</taxon>
        <taxon>Hyphomicrobiales</taxon>
        <taxon>Rhizobiaceae</taxon>
        <taxon>Sinorhizobium/Ensifer group</taxon>
        <taxon>Ensifer</taxon>
    </lineage>
</organism>
<dbReference type="Pfam" id="PF00300">
    <property type="entry name" value="His_Phos_1"/>
    <property type="match status" value="1"/>
</dbReference>
<dbReference type="InterPro" id="IPR029033">
    <property type="entry name" value="His_PPase_superfam"/>
</dbReference>